<evidence type="ECO:0000256" key="1">
    <source>
        <dbReference type="SAM" id="MobiDB-lite"/>
    </source>
</evidence>
<name>A0AA40I2S7_CNENI</name>
<dbReference type="Proteomes" id="UP001177744">
    <property type="component" value="Unassembled WGS sequence"/>
</dbReference>
<comment type="caution">
    <text evidence="2">The sequence shown here is derived from an EMBL/GenBank/DDBJ whole genome shotgun (WGS) entry which is preliminary data.</text>
</comment>
<evidence type="ECO:0000313" key="2">
    <source>
        <dbReference type="EMBL" id="KAK1341981.1"/>
    </source>
</evidence>
<gene>
    <name evidence="2" type="ORF">QTO34_016733</name>
</gene>
<accession>A0AA40I2S7</accession>
<protein>
    <submittedName>
        <fullName evidence="2">Uncharacterized protein</fullName>
    </submittedName>
</protein>
<feature type="compositionally biased region" description="Basic and acidic residues" evidence="1">
    <location>
        <begin position="15"/>
        <end position="32"/>
    </location>
</feature>
<evidence type="ECO:0000313" key="3">
    <source>
        <dbReference type="Proteomes" id="UP001177744"/>
    </source>
</evidence>
<organism evidence="2 3">
    <name type="scientific">Cnephaeus nilssonii</name>
    <name type="common">Northern bat</name>
    <name type="synonym">Eptesicus nilssonii</name>
    <dbReference type="NCBI Taxonomy" id="3371016"/>
    <lineage>
        <taxon>Eukaryota</taxon>
        <taxon>Metazoa</taxon>
        <taxon>Chordata</taxon>
        <taxon>Craniata</taxon>
        <taxon>Vertebrata</taxon>
        <taxon>Euteleostomi</taxon>
        <taxon>Mammalia</taxon>
        <taxon>Eutheria</taxon>
        <taxon>Laurasiatheria</taxon>
        <taxon>Chiroptera</taxon>
        <taxon>Yangochiroptera</taxon>
        <taxon>Vespertilionidae</taxon>
        <taxon>Cnephaeus</taxon>
    </lineage>
</organism>
<feature type="region of interest" description="Disordered" evidence="1">
    <location>
        <begin position="1"/>
        <end position="83"/>
    </location>
</feature>
<dbReference type="AlphaFoldDB" id="A0AA40I2S7"/>
<proteinExistence type="predicted"/>
<reference evidence="2" key="1">
    <citation type="submission" date="2023-06" db="EMBL/GenBank/DDBJ databases">
        <title>Reference genome for the Northern bat (Eptesicus nilssonii), a most northern bat species.</title>
        <authorList>
            <person name="Laine V.N."/>
            <person name="Pulliainen A.T."/>
            <person name="Lilley T.M."/>
        </authorList>
    </citation>
    <scope>NUCLEOTIDE SEQUENCE</scope>
    <source>
        <strain evidence="2">BLF_Eptnil</strain>
        <tissue evidence="2">Kidney</tissue>
    </source>
</reference>
<keyword evidence="3" id="KW-1185">Reference proteome</keyword>
<feature type="non-terminal residue" evidence="2">
    <location>
        <position position="221"/>
    </location>
</feature>
<feature type="compositionally biased region" description="Low complexity" evidence="1">
    <location>
        <begin position="60"/>
        <end position="74"/>
    </location>
</feature>
<sequence length="221" mass="23653">MGAWPLPGVPGAIRRGRERDRELETSMREKHQSAASCTPPTGDVPTTRKCARHQGFAQKGFGSDPNDGSNSGSPQGQKATQRSEEGNAPSHLCCCHCQQGKPQPALAAWQPTSKACLCLVPARGSAANPRLAVLCSLTAGGRGPAALCACCPPHPGWAERYSSSRHKECQIHALEESCKRPLRRVHYRCRACTRALLPPALLRPALPRPARAFPLAATLLS</sequence>
<dbReference type="EMBL" id="JAULJE010000006">
    <property type="protein sequence ID" value="KAK1341981.1"/>
    <property type="molecule type" value="Genomic_DNA"/>
</dbReference>